<dbReference type="EMBL" id="NBSK02000009">
    <property type="protein sequence ID" value="KAJ0187930.1"/>
    <property type="molecule type" value="Genomic_DNA"/>
</dbReference>
<keyword evidence="3" id="KW-1185">Reference proteome</keyword>
<evidence type="ECO:0000313" key="3">
    <source>
        <dbReference type="Proteomes" id="UP000235145"/>
    </source>
</evidence>
<name>A0A9R1WSA4_LACSA</name>
<protein>
    <submittedName>
        <fullName evidence="2">Uncharacterized protein</fullName>
    </submittedName>
</protein>
<feature type="region of interest" description="Disordered" evidence="1">
    <location>
        <begin position="1"/>
        <end position="33"/>
    </location>
</feature>
<evidence type="ECO:0000313" key="2">
    <source>
        <dbReference type="EMBL" id="KAJ0187930.1"/>
    </source>
</evidence>
<comment type="caution">
    <text evidence="2">The sequence shown here is derived from an EMBL/GenBank/DDBJ whole genome shotgun (WGS) entry which is preliminary data.</text>
</comment>
<dbReference type="Proteomes" id="UP000235145">
    <property type="component" value="Unassembled WGS sequence"/>
</dbReference>
<proteinExistence type="predicted"/>
<feature type="compositionally biased region" description="Basic residues" evidence="1">
    <location>
        <begin position="1"/>
        <end position="10"/>
    </location>
</feature>
<evidence type="ECO:0000256" key="1">
    <source>
        <dbReference type="SAM" id="MobiDB-lite"/>
    </source>
</evidence>
<organism evidence="2 3">
    <name type="scientific">Lactuca sativa</name>
    <name type="common">Garden lettuce</name>
    <dbReference type="NCBI Taxonomy" id="4236"/>
    <lineage>
        <taxon>Eukaryota</taxon>
        <taxon>Viridiplantae</taxon>
        <taxon>Streptophyta</taxon>
        <taxon>Embryophyta</taxon>
        <taxon>Tracheophyta</taxon>
        <taxon>Spermatophyta</taxon>
        <taxon>Magnoliopsida</taxon>
        <taxon>eudicotyledons</taxon>
        <taxon>Gunneridae</taxon>
        <taxon>Pentapetalae</taxon>
        <taxon>asterids</taxon>
        <taxon>campanulids</taxon>
        <taxon>Asterales</taxon>
        <taxon>Asteraceae</taxon>
        <taxon>Cichorioideae</taxon>
        <taxon>Cichorieae</taxon>
        <taxon>Lactucinae</taxon>
        <taxon>Lactuca</taxon>
    </lineage>
</organism>
<gene>
    <name evidence="2" type="ORF">LSAT_V11C900456630</name>
</gene>
<sequence length="82" mass="9777">MNWREKRKRTSQHDELGSQKLTRAQRKRLRTKKLKEAASHRRQIIGLELPPTVDDQNCMICSSLFLYPNLTLDQSYMYIDII</sequence>
<accession>A0A9R1WSA4</accession>
<feature type="compositionally biased region" description="Basic residues" evidence="1">
    <location>
        <begin position="23"/>
        <end position="33"/>
    </location>
</feature>
<dbReference type="AlphaFoldDB" id="A0A9R1WSA4"/>
<reference evidence="2 3" key="1">
    <citation type="journal article" date="2017" name="Nat. Commun.">
        <title>Genome assembly with in vitro proximity ligation data and whole-genome triplication in lettuce.</title>
        <authorList>
            <person name="Reyes-Chin-Wo S."/>
            <person name="Wang Z."/>
            <person name="Yang X."/>
            <person name="Kozik A."/>
            <person name="Arikit S."/>
            <person name="Song C."/>
            <person name="Xia L."/>
            <person name="Froenicke L."/>
            <person name="Lavelle D.O."/>
            <person name="Truco M.J."/>
            <person name="Xia R."/>
            <person name="Zhu S."/>
            <person name="Xu C."/>
            <person name="Xu H."/>
            <person name="Xu X."/>
            <person name="Cox K."/>
            <person name="Korf I."/>
            <person name="Meyers B.C."/>
            <person name="Michelmore R.W."/>
        </authorList>
    </citation>
    <scope>NUCLEOTIDE SEQUENCE [LARGE SCALE GENOMIC DNA]</scope>
    <source>
        <strain evidence="3">cv. Salinas</strain>
        <tissue evidence="2">Seedlings</tissue>
    </source>
</reference>